<dbReference type="Proteomes" id="UP001310022">
    <property type="component" value="Unassembled WGS sequence"/>
</dbReference>
<keyword evidence="6" id="KW-1185">Reference proteome</keyword>
<dbReference type="PANTHER" id="PTHR33204">
    <property type="entry name" value="TRANSCRIPTIONAL REGULATOR, MARR FAMILY"/>
    <property type="match status" value="1"/>
</dbReference>
<dbReference type="SUPFAM" id="SSF46785">
    <property type="entry name" value="Winged helix' DNA-binding domain"/>
    <property type="match status" value="1"/>
</dbReference>
<dbReference type="AlphaFoldDB" id="A0AAN5AJM7"/>
<dbReference type="EMBL" id="BQKE01000001">
    <property type="protein sequence ID" value="GJM59621.1"/>
    <property type="molecule type" value="Genomic_DNA"/>
</dbReference>
<dbReference type="GO" id="GO:0003677">
    <property type="term" value="F:DNA binding"/>
    <property type="evidence" value="ECO:0007669"/>
    <property type="project" value="UniProtKB-KW"/>
</dbReference>
<dbReference type="InterPro" id="IPR036390">
    <property type="entry name" value="WH_DNA-bd_sf"/>
</dbReference>
<evidence type="ECO:0000256" key="1">
    <source>
        <dbReference type="ARBA" id="ARBA00023015"/>
    </source>
</evidence>
<sequence>MEAEKSCGVCPLAETMEVIGSKWKPLILFHLREGAERSGILQRRVKGITNKMFTQSIRELEADGLVARKVYPVVPPKVEYMLSARGKSLLPILEQLDQWGREVLLAEQV</sequence>
<name>A0AAN5AJM7_9BACT</name>
<dbReference type="PROSITE" id="PS51118">
    <property type="entry name" value="HTH_HXLR"/>
    <property type="match status" value="1"/>
</dbReference>
<dbReference type="Pfam" id="PF01638">
    <property type="entry name" value="HxlR"/>
    <property type="match status" value="1"/>
</dbReference>
<comment type="caution">
    <text evidence="5">The sequence shown here is derived from an EMBL/GenBank/DDBJ whole genome shotgun (WGS) entry which is preliminary data.</text>
</comment>
<evidence type="ECO:0000256" key="3">
    <source>
        <dbReference type="ARBA" id="ARBA00023163"/>
    </source>
</evidence>
<dbReference type="Gene3D" id="1.10.10.10">
    <property type="entry name" value="Winged helix-like DNA-binding domain superfamily/Winged helix DNA-binding domain"/>
    <property type="match status" value="1"/>
</dbReference>
<proteinExistence type="predicted"/>
<dbReference type="InterPro" id="IPR036388">
    <property type="entry name" value="WH-like_DNA-bd_sf"/>
</dbReference>
<dbReference type="InterPro" id="IPR002577">
    <property type="entry name" value="HTH_HxlR"/>
</dbReference>
<feature type="domain" description="HTH hxlR-type" evidence="4">
    <location>
        <begin position="10"/>
        <end position="108"/>
    </location>
</feature>
<keyword evidence="3" id="KW-0804">Transcription</keyword>
<accession>A0AAN5AJM7</accession>
<keyword evidence="1" id="KW-0805">Transcription regulation</keyword>
<evidence type="ECO:0000313" key="5">
    <source>
        <dbReference type="EMBL" id="GJM59621.1"/>
    </source>
</evidence>
<evidence type="ECO:0000256" key="2">
    <source>
        <dbReference type="ARBA" id="ARBA00023125"/>
    </source>
</evidence>
<dbReference type="PANTHER" id="PTHR33204:SF29">
    <property type="entry name" value="TRANSCRIPTIONAL REGULATOR"/>
    <property type="match status" value="1"/>
</dbReference>
<gene>
    <name evidence="5" type="ORF">PEDI_01730</name>
</gene>
<reference evidence="5 6" key="1">
    <citation type="submission" date="2021-12" db="EMBL/GenBank/DDBJ databases">
        <title>Genome sequencing of bacteria with rrn-lacking chromosome and rrn-plasmid.</title>
        <authorList>
            <person name="Anda M."/>
            <person name="Iwasaki W."/>
        </authorList>
    </citation>
    <scope>NUCLEOTIDE SEQUENCE [LARGE SCALE GENOMIC DNA]</scope>
    <source>
        <strain evidence="5 6">NBRC 15940</strain>
    </source>
</reference>
<dbReference type="RefSeq" id="WP_338235624.1">
    <property type="nucleotide sequence ID" value="NZ_BQKE01000001.1"/>
</dbReference>
<keyword evidence="2" id="KW-0238">DNA-binding</keyword>
<evidence type="ECO:0000313" key="6">
    <source>
        <dbReference type="Proteomes" id="UP001310022"/>
    </source>
</evidence>
<evidence type="ECO:0000259" key="4">
    <source>
        <dbReference type="PROSITE" id="PS51118"/>
    </source>
</evidence>
<organism evidence="5 6">
    <name type="scientific">Persicobacter diffluens</name>
    <dbReference type="NCBI Taxonomy" id="981"/>
    <lineage>
        <taxon>Bacteria</taxon>
        <taxon>Pseudomonadati</taxon>
        <taxon>Bacteroidota</taxon>
        <taxon>Cytophagia</taxon>
        <taxon>Cytophagales</taxon>
        <taxon>Persicobacteraceae</taxon>
        <taxon>Persicobacter</taxon>
    </lineage>
</organism>
<protein>
    <recommendedName>
        <fullName evidence="4">HTH hxlR-type domain-containing protein</fullName>
    </recommendedName>
</protein>